<reference evidence="2" key="2">
    <citation type="submission" date="2022-01" db="EMBL/GenBank/DDBJ databases">
        <authorList>
            <person name="Yamashiro T."/>
            <person name="Shiraishi A."/>
            <person name="Satake H."/>
            <person name="Nakayama K."/>
        </authorList>
    </citation>
    <scope>NUCLEOTIDE SEQUENCE</scope>
</reference>
<comment type="caution">
    <text evidence="2">The sequence shown here is derived from an EMBL/GenBank/DDBJ whole genome shotgun (WGS) entry which is preliminary data.</text>
</comment>
<name>A0ABQ5A7M3_9ASTR</name>
<evidence type="ECO:0000313" key="2">
    <source>
        <dbReference type="EMBL" id="GJS98634.1"/>
    </source>
</evidence>
<feature type="compositionally biased region" description="Polar residues" evidence="1">
    <location>
        <begin position="479"/>
        <end position="492"/>
    </location>
</feature>
<reference evidence="2" key="1">
    <citation type="journal article" date="2022" name="Int. J. Mol. Sci.">
        <title>Draft Genome of Tanacetum Coccineum: Genomic Comparison of Closely Related Tanacetum-Family Plants.</title>
        <authorList>
            <person name="Yamashiro T."/>
            <person name="Shiraishi A."/>
            <person name="Nakayama K."/>
            <person name="Satake H."/>
        </authorList>
    </citation>
    <scope>NUCLEOTIDE SEQUENCE</scope>
</reference>
<organism evidence="2 3">
    <name type="scientific">Tanacetum coccineum</name>
    <dbReference type="NCBI Taxonomy" id="301880"/>
    <lineage>
        <taxon>Eukaryota</taxon>
        <taxon>Viridiplantae</taxon>
        <taxon>Streptophyta</taxon>
        <taxon>Embryophyta</taxon>
        <taxon>Tracheophyta</taxon>
        <taxon>Spermatophyta</taxon>
        <taxon>Magnoliopsida</taxon>
        <taxon>eudicotyledons</taxon>
        <taxon>Gunneridae</taxon>
        <taxon>Pentapetalae</taxon>
        <taxon>asterids</taxon>
        <taxon>campanulids</taxon>
        <taxon>Asterales</taxon>
        <taxon>Asteraceae</taxon>
        <taxon>Asteroideae</taxon>
        <taxon>Anthemideae</taxon>
        <taxon>Anthemidinae</taxon>
        <taxon>Tanacetum</taxon>
    </lineage>
</organism>
<evidence type="ECO:0000256" key="1">
    <source>
        <dbReference type="SAM" id="MobiDB-lite"/>
    </source>
</evidence>
<evidence type="ECO:0000313" key="3">
    <source>
        <dbReference type="Proteomes" id="UP001151760"/>
    </source>
</evidence>
<dbReference type="Proteomes" id="UP001151760">
    <property type="component" value="Unassembled WGS sequence"/>
</dbReference>
<dbReference type="EMBL" id="BQNB010012059">
    <property type="protein sequence ID" value="GJS98634.1"/>
    <property type="molecule type" value="Genomic_DNA"/>
</dbReference>
<accession>A0ABQ5A7M3</accession>
<sequence length="771" mass="89525">MKLQPQNDTSSFWHRCRGVNMDDPNITMEEYIRLEEEKHEAVKVYNWETAMYGKIWYGEDVHDLKSVETEFPAIVFNDKLTSEEALSCEPTVSPLNLNKIDFRISFDEFDDEDYTDNDNDKIDIKQSSGGNVINADDAAYAQMSNKLLETSPDTSNKIFKTETFIKELNFNIMTWNHLNKEIIHFPNQEFVFPFGNHRSTPNWFNKDGIKLVGNLSEITQEVLNVAAGGIFLYKTPNQAYQLLEDKVLLKLDWAKNQKTKPSLKKTVAFADEGSSNSNTDKIMARMDAMTLKMDAQYKELQTHAKKTKPDLDEDDIPMSREEEAKFMQTFRKTRFYNDYRDRDSNRDNWRSNERSSYNRDNYRSNTDDKPYDLQKQFNDFMKSQQSTNAFVKETFMDLKTQLETVAKNHQASIQNLETKFDRLVDKQSGRPSRSLPSNTQPNPKGHNSKVYQPPQSRNEHVNAVFTRSGKSYNPPVNLDDQQTNPENPINFDNSDEEDKEPTPQPKIQNPKPVKVNMDDPNITMEEYIRLEEEKTRRRGKVYNWETAMYGKIWYGEDVHDLKSVETEFPAIVFNDKLTSEEALSCEPTVSPLNSNKIDFRISFDEFDDEDYTVIYDKNSFSYKIISVDDLKTDSEKDNDKVNMPSFPSPEPTVNFLTEPAASPQHIDEFDLKDETSLSEYDEEEQNVLYFNDLFLFNVIYPDDLSDKDNDNDKIDIKQSSGGNVINTDDAAYAQSTVDTAYSLNEYNVFDTGINTTYPGVWIRRIDFLYSF</sequence>
<feature type="compositionally biased region" description="Polar residues" evidence="1">
    <location>
        <begin position="429"/>
        <end position="442"/>
    </location>
</feature>
<proteinExistence type="predicted"/>
<keyword evidence="3" id="KW-1185">Reference proteome</keyword>
<protein>
    <recommendedName>
        <fullName evidence="4">Reverse transcriptase domain-containing protein</fullName>
    </recommendedName>
</protein>
<feature type="region of interest" description="Disordered" evidence="1">
    <location>
        <begin position="341"/>
        <end position="372"/>
    </location>
</feature>
<feature type="region of interest" description="Disordered" evidence="1">
    <location>
        <begin position="425"/>
        <end position="518"/>
    </location>
</feature>
<gene>
    <name evidence="2" type="ORF">Tco_0819804</name>
</gene>
<evidence type="ECO:0008006" key="4">
    <source>
        <dbReference type="Google" id="ProtNLM"/>
    </source>
</evidence>